<dbReference type="CDD" id="cd00267">
    <property type="entry name" value="ABC_ATPase"/>
    <property type="match status" value="1"/>
</dbReference>
<dbReference type="Proteomes" id="UP000297907">
    <property type="component" value="Unassembled WGS sequence"/>
</dbReference>
<evidence type="ECO:0000256" key="5">
    <source>
        <dbReference type="ARBA" id="ARBA00022840"/>
    </source>
</evidence>
<dbReference type="PANTHER" id="PTHR42711">
    <property type="entry name" value="ABC TRANSPORTER ATP-BINDING PROTEIN"/>
    <property type="match status" value="1"/>
</dbReference>
<keyword evidence="3" id="KW-0813">Transport</keyword>
<evidence type="ECO:0000313" key="8">
    <source>
        <dbReference type="EMBL" id="TFC02050.1"/>
    </source>
</evidence>
<protein>
    <submittedName>
        <fullName evidence="8">ATP-binding cassette domain-containing protein</fullName>
    </submittedName>
</protein>
<dbReference type="GO" id="GO:0046677">
    <property type="term" value="P:response to antibiotic"/>
    <property type="evidence" value="ECO:0007669"/>
    <property type="project" value="UniProtKB-KW"/>
</dbReference>
<proteinExistence type="inferred from homology"/>
<keyword evidence="9" id="KW-1185">Reference proteome</keyword>
<evidence type="ECO:0000256" key="6">
    <source>
        <dbReference type="ARBA" id="ARBA00023251"/>
    </source>
</evidence>
<comment type="subcellular location">
    <subcellularLocation>
        <location evidence="1">Cell membrane</location>
        <topology evidence="1">Peripheral membrane protein</topology>
    </subcellularLocation>
</comment>
<dbReference type="OrthoDB" id="4927383at2"/>
<dbReference type="AlphaFoldDB" id="A0A4R8W451"/>
<feature type="domain" description="ABC transporter" evidence="7">
    <location>
        <begin position="65"/>
        <end position="132"/>
    </location>
</feature>
<evidence type="ECO:0000256" key="4">
    <source>
        <dbReference type="ARBA" id="ARBA00022741"/>
    </source>
</evidence>
<dbReference type="Gene3D" id="3.40.50.300">
    <property type="entry name" value="P-loop containing nucleotide triphosphate hydrolases"/>
    <property type="match status" value="1"/>
</dbReference>
<keyword evidence="6" id="KW-0046">Antibiotic resistance</keyword>
<gene>
    <name evidence="8" type="ORF">E3O42_08725</name>
</gene>
<evidence type="ECO:0000256" key="2">
    <source>
        <dbReference type="ARBA" id="ARBA00005417"/>
    </source>
</evidence>
<dbReference type="GO" id="GO:0005524">
    <property type="term" value="F:ATP binding"/>
    <property type="evidence" value="ECO:0007669"/>
    <property type="project" value="UniProtKB-KW"/>
</dbReference>
<dbReference type="GO" id="GO:0016887">
    <property type="term" value="F:ATP hydrolysis activity"/>
    <property type="evidence" value="ECO:0007669"/>
    <property type="project" value="InterPro"/>
</dbReference>
<evidence type="ECO:0000259" key="7">
    <source>
        <dbReference type="Pfam" id="PF00005"/>
    </source>
</evidence>
<dbReference type="InterPro" id="IPR003439">
    <property type="entry name" value="ABC_transporter-like_ATP-bd"/>
</dbReference>
<organism evidence="8 9">
    <name type="scientific">Cryobacterium adonitolivorans</name>
    <dbReference type="NCBI Taxonomy" id="1259189"/>
    <lineage>
        <taxon>Bacteria</taxon>
        <taxon>Bacillati</taxon>
        <taxon>Actinomycetota</taxon>
        <taxon>Actinomycetes</taxon>
        <taxon>Micrococcales</taxon>
        <taxon>Microbacteriaceae</taxon>
        <taxon>Cryobacterium</taxon>
    </lineage>
</organism>
<evidence type="ECO:0000313" key="9">
    <source>
        <dbReference type="Proteomes" id="UP000297907"/>
    </source>
</evidence>
<evidence type="ECO:0000256" key="3">
    <source>
        <dbReference type="ARBA" id="ARBA00022448"/>
    </source>
</evidence>
<dbReference type="EMBL" id="SOFL01000029">
    <property type="protein sequence ID" value="TFC02050.1"/>
    <property type="molecule type" value="Genomic_DNA"/>
</dbReference>
<dbReference type="SUPFAM" id="SSF52540">
    <property type="entry name" value="P-loop containing nucleoside triphosphate hydrolases"/>
    <property type="match status" value="1"/>
</dbReference>
<dbReference type="PANTHER" id="PTHR42711:SF5">
    <property type="entry name" value="ABC TRANSPORTER ATP-BINDING PROTEIN NATA"/>
    <property type="match status" value="1"/>
</dbReference>
<reference evidence="8 9" key="1">
    <citation type="submission" date="2019-03" db="EMBL/GenBank/DDBJ databases">
        <title>Genomics of glacier-inhabiting Cryobacterium strains.</title>
        <authorList>
            <person name="Liu Q."/>
            <person name="Xin Y.-H."/>
        </authorList>
    </citation>
    <scope>NUCLEOTIDE SEQUENCE [LARGE SCALE GENOMIC DNA]</scope>
    <source>
        <strain evidence="8 9">RHLS22-1</strain>
    </source>
</reference>
<evidence type="ECO:0000256" key="1">
    <source>
        <dbReference type="ARBA" id="ARBA00004202"/>
    </source>
</evidence>
<keyword evidence="4" id="KW-0547">Nucleotide-binding</keyword>
<accession>A0A4R8W451</accession>
<dbReference type="InterPro" id="IPR027417">
    <property type="entry name" value="P-loop_NTPase"/>
</dbReference>
<sequence length="259" mass="28536">MSQVRPGSAAWLHPSGEPIYTDWSVQKYRRERIDVQATLVADELTVSYKRGVVFGPLSFSADDGLTVICGPAGSGRTSLLLTLAGRMRPSSGSLSVLGEDLPRHARRVQRRTGVSGFHGIDTLEESVSVAAAIRERHAWLAPWWSFIRAVDDAEVTRVCGPIFGDIPVPAASTMIWDLDEVEMVLLRASLAMMSRPDVLFFDQVEQVHSAQARRQLWHRLGAIVQSGTPVIASAIAPDCEMWAELGIDPTVLYMNQEIR</sequence>
<dbReference type="GO" id="GO:0005886">
    <property type="term" value="C:plasma membrane"/>
    <property type="evidence" value="ECO:0007669"/>
    <property type="project" value="UniProtKB-SubCell"/>
</dbReference>
<name>A0A4R8W451_9MICO</name>
<keyword evidence="5 8" id="KW-0067">ATP-binding</keyword>
<comment type="caution">
    <text evidence="8">The sequence shown here is derived from an EMBL/GenBank/DDBJ whole genome shotgun (WGS) entry which is preliminary data.</text>
</comment>
<dbReference type="InterPro" id="IPR050763">
    <property type="entry name" value="ABC_transporter_ATP-binding"/>
</dbReference>
<dbReference type="Pfam" id="PF00005">
    <property type="entry name" value="ABC_tran"/>
    <property type="match status" value="1"/>
</dbReference>
<comment type="similarity">
    <text evidence="2">Belongs to the ABC transporter superfamily.</text>
</comment>